<accession>C8S4W3</accession>
<protein>
    <submittedName>
        <fullName evidence="3">Diguanylate cyclase</fullName>
    </submittedName>
</protein>
<dbReference type="PANTHER" id="PTHR46663">
    <property type="entry name" value="DIGUANYLATE CYCLASE DGCT-RELATED"/>
    <property type="match status" value="1"/>
</dbReference>
<reference evidence="3 4" key="1">
    <citation type="submission" date="2009-08" db="EMBL/GenBank/DDBJ databases">
        <title>The draft genome of Rhodobacter sp. SW2.</title>
        <authorList>
            <consortium name="US DOE Joint Genome Institute (JGI-PGF)"/>
            <person name="Lucas S."/>
            <person name="Copeland A."/>
            <person name="Lapidus A."/>
            <person name="Glavina del Rio T."/>
            <person name="Tice H."/>
            <person name="Bruce D."/>
            <person name="Goodwin L."/>
            <person name="Pitluck S."/>
            <person name="Larimer F."/>
            <person name="Land M.L."/>
            <person name="Hauser L."/>
            <person name="Emerson D."/>
        </authorList>
    </citation>
    <scope>NUCLEOTIDE SEQUENCE [LARGE SCALE GENOMIC DNA]</scope>
    <source>
        <strain evidence="3 4">SW2</strain>
    </source>
</reference>
<feature type="compositionally biased region" description="Basic and acidic residues" evidence="1">
    <location>
        <begin position="329"/>
        <end position="344"/>
    </location>
</feature>
<dbReference type="AlphaFoldDB" id="C8S4W3"/>
<evidence type="ECO:0000313" key="4">
    <source>
        <dbReference type="Proteomes" id="UP000010121"/>
    </source>
</evidence>
<dbReference type="PROSITE" id="PS50887">
    <property type="entry name" value="GGDEF"/>
    <property type="match status" value="1"/>
</dbReference>
<dbReference type="GO" id="GO:0003824">
    <property type="term" value="F:catalytic activity"/>
    <property type="evidence" value="ECO:0007669"/>
    <property type="project" value="UniProtKB-ARBA"/>
</dbReference>
<feature type="domain" description="GGDEF" evidence="2">
    <location>
        <begin position="196"/>
        <end position="330"/>
    </location>
</feature>
<comment type="caution">
    <text evidence="3">The sequence shown here is derived from an EMBL/GenBank/DDBJ whole genome shotgun (WGS) entry which is preliminary data.</text>
</comment>
<gene>
    <name evidence="3" type="ORF">Rsw2DRAFT_3091</name>
</gene>
<proteinExistence type="predicted"/>
<sequence length="344" mass="37505">MDGSVRETEVSMTTQALDRLMPMHLCLSATGHIFACGPTLRKLVPDGRLIGRGFFDLFEIRRPGGIASVQDLHRRAGNRLYLSLRGPGGQAFRGIAIPLADGLGILLNLSFGIEIIDAVRHHALTDADFAATDLAVELLYLVEAKSAVMEELRQLNLRLHGAKAAAEEQALTDMLTGLRNRRALDHALVQTIERDIPFGLMHIDLDFFKTVNDTLGHAAGDHVLRQVARVLVDETRTGDTVARVGGDEFTVLLPRQTDPARLLTIANRIIAKLKQPMDFEGNPCRISASIGMTISTLYPTPTPEQMVSDADLALYAGKHAGRGVARMHPASEKTSLTEKPLRTG</sequence>
<dbReference type="Proteomes" id="UP000010121">
    <property type="component" value="Unassembled WGS sequence"/>
</dbReference>
<dbReference type="STRING" id="371731.Rsw2DRAFT_3091"/>
<feature type="region of interest" description="Disordered" evidence="1">
    <location>
        <begin position="323"/>
        <end position="344"/>
    </location>
</feature>
<organism evidence="3 4">
    <name type="scientific">Rhodobacter ferrooxidans</name>
    <dbReference type="NCBI Taxonomy" id="371731"/>
    <lineage>
        <taxon>Bacteria</taxon>
        <taxon>Pseudomonadati</taxon>
        <taxon>Pseudomonadota</taxon>
        <taxon>Alphaproteobacteria</taxon>
        <taxon>Rhodobacterales</taxon>
        <taxon>Rhodobacter group</taxon>
        <taxon>Rhodobacter</taxon>
    </lineage>
</organism>
<dbReference type="eggNOG" id="COG2199">
    <property type="taxonomic scope" value="Bacteria"/>
</dbReference>
<dbReference type="Pfam" id="PF00990">
    <property type="entry name" value="GGDEF"/>
    <property type="match status" value="1"/>
</dbReference>
<dbReference type="Gene3D" id="3.30.450.260">
    <property type="entry name" value="Haem NO binding associated domain"/>
    <property type="match status" value="1"/>
</dbReference>
<evidence type="ECO:0000313" key="3">
    <source>
        <dbReference type="EMBL" id="EEW23920.1"/>
    </source>
</evidence>
<dbReference type="InterPro" id="IPR043128">
    <property type="entry name" value="Rev_trsase/Diguanyl_cyclase"/>
</dbReference>
<name>C8S4W3_9RHOB</name>
<dbReference type="PANTHER" id="PTHR46663:SF2">
    <property type="entry name" value="GGDEF DOMAIN-CONTAINING PROTEIN"/>
    <property type="match status" value="1"/>
</dbReference>
<dbReference type="EMBL" id="ACYY01000029">
    <property type="protein sequence ID" value="EEW23920.1"/>
    <property type="molecule type" value="Genomic_DNA"/>
</dbReference>
<dbReference type="SMART" id="SM00267">
    <property type="entry name" value="GGDEF"/>
    <property type="match status" value="1"/>
</dbReference>
<dbReference type="NCBIfam" id="TIGR00254">
    <property type="entry name" value="GGDEF"/>
    <property type="match status" value="1"/>
</dbReference>
<dbReference type="InterPro" id="IPR042463">
    <property type="entry name" value="HNOB_dom_associated_sf"/>
</dbReference>
<dbReference type="InterPro" id="IPR052163">
    <property type="entry name" value="DGC-Regulatory_Protein"/>
</dbReference>
<evidence type="ECO:0000256" key="1">
    <source>
        <dbReference type="SAM" id="MobiDB-lite"/>
    </source>
</evidence>
<dbReference type="InterPro" id="IPR000160">
    <property type="entry name" value="GGDEF_dom"/>
</dbReference>
<dbReference type="Gene3D" id="3.30.70.270">
    <property type="match status" value="1"/>
</dbReference>
<dbReference type="OrthoDB" id="9812260at2"/>
<dbReference type="SUPFAM" id="SSF55073">
    <property type="entry name" value="Nucleotide cyclase"/>
    <property type="match status" value="1"/>
</dbReference>
<evidence type="ECO:0000259" key="2">
    <source>
        <dbReference type="PROSITE" id="PS50887"/>
    </source>
</evidence>
<keyword evidence="4" id="KW-1185">Reference proteome</keyword>
<dbReference type="CDD" id="cd01949">
    <property type="entry name" value="GGDEF"/>
    <property type="match status" value="1"/>
</dbReference>
<dbReference type="InterPro" id="IPR029787">
    <property type="entry name" value="Nucleotide_cyclase"/>
</dbReference>
<dbReference type="FunFam" id="3.30.70.270:FF:000001">
    <property type="entry name" value="Diguanylate cyclase domain protein"/>
    <property type="match status" value="1"/>
</dbReference>